<dbReference type="SMART" id="SM00326">
    <property type="entry name" value="SH3"/>
    <property type="match status" value="1"/>
</dbReference>
<dbReference type="PANTHER" id="PTHR12752">
    <property type="entry name" value="PHOSPHOINOSITOL 3-PHOSPHATE-BINDING PROTEIN"/>
    <property type="match status" value="1"/>
</dbReference>
<dbReference type="InterPro" id="IPR013761">
    <property type="entry name" value="SAM/pointed_sf"/>
</dbReference>
<feature type="region of interest" description="Disordered" evidence="4">
    <location>
        <begin position="298"/>
        <end position="354"/>
    </location>
</feature>
<reference evidence="9 10" key="1">
    <citation type="submission" date="2016-07" db="EMBL/GenBank/DDBJ databases">
        <title>Pervasive Adenine N6-methylation of Active Genes in Fungi.</title>
        <authorList>
            <consortium name="DOE Joint Genome Institute"/>
            <person name="Mondo S.J."/>
            <person name="Dannebaum R.O."/>
            <person name="Kuo R.C."/>
            <person name="Labutti K."/>
            <person name="Haridas S."/>
            <person name="Kuo A."/>
            <person name="Salamov A."/>
            <person name="Ahrendt S.R."/>
            <person name="Lipzen A."/>
            <person name="Sullivan W."/>
            <person name="Andreopoulos W.B."/>
            <person name="Clum A."/>
            <person name="Lindquist E."/>
            <person name="Daum C."/>
            <person name="Ramamoorthy G.K."/>
            <person name="Gryganskyi A."/>
            <person name="Culley D."/>
            <person name="Magnuson J.K."/>
            <person name="James T.Y."/>
            <person name="O'Malley M.A."/>
            <person name="Stajich J.E."/>
            <person name="Spatafora J.W."/>
            <person name="Visel A."/>
            <person name="Grigoriev I.V."/>
        </authorList>
    </citation>
    <scope>NUCLEOTIDE SEQUENCE [LARGE SCALE GENOMIC DNA]</scope>
    <source>
        <strain evidence="9 10">NRRL 3301</strain>
    </source>
</reference>
<feature type="compositionally biased region" description="Low complexity" evidence="4">
    <location>
        <begin position="100"/>
        <end position="115"/>
    </location>
</feature>
<dbReference type="Gene3D" id="1.10.418.10">
    <property type="entry name" value="Calponin-like domain"/>
    <property type="match status" value="1"/>
</dbReference>
<dbReference type="GO" id="GO:0005085">
    <property type="term" value="F:guanyl-nucleotide exchange factor activity"/>
    <property type="evidence" value="ECO:0007669"/>
    <property type="project" value="UniProtKB-KW"/>
</dbReference>
<dbReference type="Proteomes" id="UP000242146">
    <property type="component" value="Unassembled WGS sequence"/>
</dbReference>
<evidence type="ECO:0000259" key="6">
    <source>
        <dbReference type="PROSITE" id="PS50003"/>
    </source>
</evidence>
<dbReference type="AlphaFoldDB" id="A0A1X2G7I1"/>
<sequence>MAGLETVYATHNFEADNPDEITFHLGEPILVLEKDEGYQDGWWQGRNVRGEIGLFPKNYTSLRKPSNSSSLSTLESKIDSLESTVSQMHIQKKGGGLLLPTPSASNSSQQSAFNTPQPLYFPSSASSTSSRHTAAGGPNAPSASYQKKLSTKYVHHSVATSLQNPELSPNLPEDWSVDQVAIWLGLMGFSDMAPTFQDQEITGDILLELNVDTLKELGVSTFGKRFKISNAIKVLGEENSQRKDDRQAGSPADDRSNSLSSQHHGSPTLSSVAPLRLGQPFLDEEDAVSDYAGVLRSTQHMPPASTPRLQPSLSPTAPSIASTSSLVRSPSLQQQPVSTRDTGRQPSTTSSLAHTPILEDEPLTTRGVMSMDVPRHVSPRAQTPLNRALSTNQAYGHWSNNNVSRMQSNGGATVIQPPTQQPVSYRASTQPTTTIHPIDQKPRGFVRNSLLPTSIRASMDGIAQRLTQQKQQQAQQDLPDLEGWLHKQSDRYRTWNKRWFVLKGTNLFYFKSPKETRMKGIINLRGYRIEQDPSIHTGKYCFKAQHERERTFYFYTESERNLREWLKALTKATITRDYSAPVMSSSTVPTVSLATAQRMKPRPPSRVYTKDREPAVMDVNLPSTDASQEPQPIMRMSMSDDSRHMYAPATPTASLSTEMPASPPQPRPLATSPPLLPVHQPPFPSHTQQPQPSPHQSTVADTSIYSSLFYNDEEEDLIDPHQIAPRGADQTTPSRAIDKQPVHRMDNSPVIRHFPASPMAPDAADPARSVLDDPPAEDASPPTLLTVPSASTSSEHWSAQDFVDWMNQHMDSSRFHQVTELRTGEPLVDLLESISGKEIRRPASAQRQGSGTLTSMQMLDNIVAAFKFMGREGVVVDGRYTIKDVFNGNDEKILEMLRTIKDWAELLHPSTEKMASGGTFGEEEDMLKQL</sequence>
<dbReference type="PROSITE" id="PS50002">
    <property type="entry name" value="SH3"/>
    <property type="match status" value="1"/>
</dbReference>
<feature type="compositionally biased region" description="Low complexity" evidence="4">
    <location>
        <begin position="312"/>
        <end position="326"/>
    </location>
</feature>
<evidence type="ECO:0000313" key="10">
    <source>
        <dbReference type="Proteomes" id="UP000242146"/>
    </source>
</evidence>
<feature type="domain" description="Calponin-homology (CH)" evidence="7">
    <location>
        <begin position="796"/>
        <end position="905"/>
    </location>
</feature>
<dbReference type="Gene3D" id="1.10.150.50">
    <property type="entry name" value="Transcription Factor, Ets-1"/>
    <property type="match status" value="1"/>
</dbReference>
<feature type="compositionally biased region" description="Polar residues" evidence="4">
    <location>
        <begin position="257"/>
        <end position="271"/>
    </location>
</feature>
<dbReference type="SMART" id="SM00233">
    <property type="entry name" value="PH"/>
    <property type="match status" value="1"/>
</dbReference>
<dbReference type="PROSITE" id="PS50021">
    <property type="entry name" value="CH"/>
    <property type="match status" value="1"/>
</dbReference>
<dbReference type="STRING" id="101127.A0A1X2G7I1"/>
<dbReference type="PROSITE" id="PS50003">
    <property type="entry name" value="PH_DOMAIN"/>
    <property type="match status" value="1"/>
</dbReference>
<dbReference type="SUPFAM" id="SSF50044">
    <property type="entry name" value="SH3-domain"/>
    <property type="match status" value="1"/>
</dbReference>
<gene>
    <name evidence="9" type="ORF">DM01DRAFT_1410644</name>
</gene>
<dbReference type="SUPFAM" id="SSF50729">
    <property type="entry name" value="PH domain-like"/>
    <property type="match status" value="1"/>
</dbReference>
<dbReference type="Pfam" id="PF00307">
    <property type="entry name" value="CH"/>
    <property type="match status" value="1"/>
</dbReference>
<feature type="compositionally biased region" description="Pro residues" evidence="4">
    <location>
        <begin position="674"/>
        <end position="684"/>
    </location>
</feature>
<keyword evidence="2" id="KW-0344">Guanine-nucleotide releasing factor</keyword>
<evidence type="ECO:0000259" key="5">
    <source>
        <dbReference type="PROSITE" id="PS50002"/>
    </source>
</evidence>
<dbReference type="InterPro" id="IPR001715">
    <property type="entry name" value="CH_dom"/>
</dbReference>
<feature type="region of interest" description="Disordered" evidence="4">
    <location>
        <begin position="721"/>
        <end position="741"/>
    </location>
</feature>
<dbReference type="InterPro" id="IPR036872">
    <property type="entry name" value="CH_dom_sf"/>
</dbReference>
<evidence type="ECO:0000256" key="3">
    <source>
        <dbReference type="PROSITE-ProRule" id="PRU00192"/>
    </source>
</evidence>
<evidence type="ECO:0000256" key="1">
    <source>
        <dbReference type="ARBA" id="ARBA00022443"/>
    </source>
</evidence>
<dbReference type="Pfam" id="PF00169">
    <property type="entry name" value="PH"/>
    <property type="match status" value="1"/>
</dbReference>
<protein>
    <submittedName>
        <fullName evidence="9">PH-domain-containing protein</fullName>
    </submittedName>
</protein>
<feature type="region of interest" description="Disordered" evidence="4">
    <location>
        <begin position="756"/>
        <end position="781"/>
    </location>
</feature>
<feature type="compositionally biased region" description="Low complexity" evidence="4">
    <location>
        <begin position="685"/>
        <end position="698"/>
    </location>
</feature>
<dbReference type="PRINTS" id="PR00452">
    <property type="entry name" value="SH3DOMAIN"/>
</dbReference>
<dbReference type="PANTHER" id="PTHR12752:SF9">
    <property type="entry name" value="KRAMER, ISOFORM I"/>
    <property type="match status" value="1"/>
</dbReference>
<dbReference type="InterPro" id="IPR036028">
    <property type="entry name" value="SH3-like_dom_sf"/>
</dbReference>
<name>A0A1X2G7I1_9FUNG</name>
<feature type="domain" description="SH3" evidence="5">
    <location>
        <begin position="2"/>
        <end position="65"/>
    </location>
</feature>
<dbReference type="Pfam" id="PF07647">
    <property type="entry name" value="SAM_2"/>
    <property type="match status" value="1"/>
</dbReference>
<feature type="domain" description="SAM" evidence="8">
    <location>
        <begin position="175"/>
        <end position="238"/>
    </location>
</feature>
<dbReference type="InterPro" id="IPR001849">
    <property type="entry name" value="PH_domain"/>
</dbReference>
<dbReference type="InterPro" id="IPR001660">
    <property type="entry name" value="SAM"/>
</dbReference>
<evidence type="ECO:0000313" key="9">
    <source>
        <dbReference type="EMBL" id="ORX46273.1"/>
    </source>
</evidence>
<dbReference type="InterPro" id="IPR011993">
    <property type="entry name" value="PH-like_dom_sf"/>
</dbReference>
<dbReference type="CDD" id="cd00174">
    <property type="entry name" value="SH3"/>
    <property type="match status" value="1"/>
</dbReference>
<evidence type="ECO:0000259" key="8">
    <source>
        <dbReference type="PROSITE" id="PS50105"/>
    </source>
</evidence>
<feature type="compositionally biased region" description="Low complexity" evidence="4">
    <location>
        <begin position="756"/>
        <end position="767"/>
    </location>
</feature>
<keyword evidence="1 3" id="KW-0728">SH3 domain</keyword>
<feature type="compositionally biased region" description="Basic and acidic residues" evidence="4">
    <location>
        <begin position="237"/>
        <end position="256"/>
    </location>
</feature>
<dbReference type="SMART" id="SM00454">
    <property type="entry name" value="SAM"/>
    <property type="match status" value="1"/>
</dbReference>
<proteinExistence type="predicted"/>
<dbReference type="Gene3D" id="2.30.30.40">
    <property type="entry name" value="SH3 Domains"/>
    <property type="match status" value="1"/>
</dbReference>
<dbReference type="FunFam" id="2.30.29.30:FF:000286">
    <property type="entry name" value="PH-protein kinase domain containing protein"/>
    <property type="match status" value="1"/>
</dbReference>
<dbReference type="Gene3D" id="2.30.29.30">
    <property type="entry name" value="Pleckstrin-homology domain (PH domain)/Phosphotyrosine-binding domain (PTB)"/>
    <property type="match status" value="1"/>
</dbReference>
<feature type="region of interest" description="Disordered" evidence="4">
    <location>
        <begin position="94"/>
        <end position="144"/>
    </location>
</feature>
<feature type="region of interest" description="Disordered" evidence="4">
    <location>
        <begin position="237"/>
        <end position="273"/>
    </location>
</feature>
<dbReference type="Pfam" id="PF00018">
    <property type="entry name" value="SH3_1"/>
    <property type="match status" value="1"/>
</dbReference>
<feature type="region of interest" description="Disordered" evidence="4">
    <location>
        <begin position="595"/>
        <end position="699"/>
    </location>
</feature>
<dbReference type="InterPro" id="IPR001452">
    <property type="entry name" value="SH3_domain"/>
</dbReference>
<evidence type="ECO:0000256" key="4">
    <source>
        <dbReference type="SAM" id="MobiDB-lite"/>
    </source>
</evidence>
<evidence type="ECO:0000259" key="7">
    <source>
        <dbReference type="PROSITE" id="PS50021"/>
    </source>
</evidence>
<dbReference type="EMBL" id="MCGT01000038">
    <property type="protein sequence ID" value="ORX46273.1"/>
    <property type="molecule type" value="Genomic_DNA"/>
</dbReference>
<accession>A0A1X2G7I1</accession>
<organism evidence="9 10">
    <name type="scientific">Hesseltinella vesiculosa</name>
    <dbReference type="NCBI Taxonomy" id="101127"/>
    <lineage>
        <taxon>Eukaryota</taxon>
        <taxon>Fungi</taxon>
        <taxon>Fungi incertae sedis</taxon>
        <taxon>Mucoromycota</taxon>
        <taxon>Mucoromycotina</taxon>
        <taxon>Mucoromycetes</taxon>
        <taxon>Mucorales</taxon>
        <taxon>Cunninghamellaceae</taxon>
        <taxon>Hesseltinella</taxon>
    </lineage>
</organism>
<keyword evidence="10" id="KW-1185">Reference proteome</keyword>
<dbReference type="SUPFAM" id="SSF47769">
    <property type="entry name" value="SAM/Pointed domain"/>
    <property type="match status" value="1"/>
</dbReference>
<feature type="compositionally biased region" description="Polar residues" evidence="4">
    <location>
        <begin position="621"/>
        <end position="630"/>
    </location>
</feature>
<evidence type="ECO:0000256" key="2">
    <source>
        <dbReference type="ARBA" id="ARBA00022658"/>
    </source>
</evidence>
<feature type="domain" description="PH" evidence="6">
    <location>
        <begin position="478"/>
        <end position="574"/>
    </location>
</feature>
<dbReference type="CDD" id="cd09535">
    <property type="entry name" value="SAM_BOI-like_fungal"/>
    <property type="match status" value="1"/>
</dbReference>
<dbReference type="PROSITE" id="PS50105">
    <property type="entry name" value="SAM_DOMAIN"/>
    <property type="match status" value="1"/>
</dbReference>
<comment type="caution">
    <text evidence="9">The sequence shown here is derived from an EMBL/GenBank/DDBJ whole genome shotgun (WGS) entry which is preliminary data.</text>
</comment>
<feature type="compositionally biased region" description="Polar residues" evidence="4">
    <location>
        <begin position="327"/>
        <end position="353"/>
    </location>
</feature>
<dbReference type="OrthoDB" id="73680at2759"/>
<dbReference type="SUPFAM" id="SSF47576">
    <property type="entry name" value="Calponin-homology domain, CH-domain"/>
    <property type="match status" value="1"/>
</dbReference>